<dbReference type="InterPro" id="IPR001461">
    <property type="entry name" value="Aspartic_peptidase_A1"/>
</dbReference>
<feature type="domain" description="Peptidase A1" evidence="2">
    <location>
        <begin position="1"/>
        <end position="121"/>
    </location>
</feature>
<evidence type="ECO:0000256" key="1">
    <source>
        <dbReference type="ARBA" id="ARBA00007447"/>
    </source>
</evidence>
<accession>A0A5N6KB24</accession>
<dbReference type="InterPro" id="IPR033121">
    <property type="entry name" value="PEPTIDASE_A1"/>
</dbReference>
<dbReference type="GO" id="GO:0004190">
    <property type="term" value="F:aspartic-type endopeptidase activity"/>
    <property type="evidence" value="ECO:0007669"/>
    <property type="project" value="InterPro"/>
</dbReference>
<keyword evidence="4" id="KW-1185">Reference proteome</keyword>
<dbReference type="GO" id="GO:0006508">
    <property type="term" value="P:proteolysis"/>
    <property type="evidence" value="ECO:0007669"/>
    <property type="project" value="InterPro"/>
</dbReference>
<dbReference type="PANTHER" id="PTHR47966">
    <property type="entry name" value="BETA-SITE APP-CLEAVING ENZYME, ISOFORM A-RELATED"/>
    <property type="match status" value="1"/>
</dbReference>
<evidence type="ECO:0000313" key="4">
    <source>
        <dbReference type="Proteomes" id="UP000326757"/>
    </source>
</evidence>
<gene>
    <name evidence="3" type="ORF">EYC80_000557</name>
</gene>
<dbReference type="EMBL" id="VIGI01000005">
    <property type="protein sequence ID" value="KAB8300375.1"/>
    <property type="molecule type" value="Genomic_DNA"/>
</dbReference>
<dbReference type="InterPro" id="IPR021109">
    <property type="entry name" value="Peptidase_aspartic_dom_sf"/>
</dbReference>
<comment type="similarity">
    <text evidence="1">Belongs to the peptidase A1 family.</text>
</comment>
<dbReference type="Gene3D" id="2.40.70.10">
    <property type="entry name" value="Acid Proteases"/>
    <property type="match status" value="1"/>
</dbReference>
<dbReference type="PROSITE" id="PS51767">
    <property type="entry name" value="PEPTIDASE_A1"/>
    <property type="match status" value="1"/>
</dbReference>
<dbReference type="OrthoDB" id="15189at2759"/>
<protein>
    <recommendedName>
        <fullName evidence="2">Peptidase A1 domain-containing protein</fullName>
    </recommendedName>
</protein>
<dbReference type="GO" id="GO:0000324">
    <property type="term" value="C:fungal-type vacuole"/>
    <property type="evidence" value="ECO:0007669"/>
    <property type="project" value="TreeGrafter"/>
</dbReference>
<comment type="caution">
    <text evidence="3">The sequence shown here is derived from an EMBL/GenBank/DDBJ whole genome shotgun (WGS) entry which is preliminary data.</text>
</comment>
<dbReference type="SUPFAM" id="SSF50630">
    <property type="entry name" value="Acid proteases"/>
    <property type="match status" value="1"/>
</dbReference>
<evidence type="ECO:0000259" key="2">
    <source>
        <dbReference type="PROSITE" id="PS51767"/>
    </source>
</evidence>
<proteinExistence type="inferred from homology"/>
<reference evidence="3 4" key="1">
    <citation type="submission" date="2019-06" db="EMBL/GenBank/DDBJ databases">
        <title>Genome Sequence of the Brown Rot Fungal Pathogen Monilinia laxa.</title>
        <authorList>
            <person name="De Miccolis Angelini R.M."/>
            <person name="Landi L."/>
            <person name="Abate D."/>
            <person name="Pollastro S."/>
            <person name="Romanazzi G."/>
            <person name="Faretra F."/>
        </authorList>
    </citation>
    <scope>NUCLEOTIDE SEQUENCE [LARGE SCALE GENOMIC DNA]</scope>
    <source>
        <strain evidence="3 4">Mlax316</strain>
    </source>
</reference>
<evidence type="ECO:0000313" key="3">
    <source>
        <dbReference type="EMBL" id="KAB8300375.1"/>
    </source>
</evidence>
<sequence>MPNSSSQVQLFLDVGTSLIFLPNSISSGLAALYDPTAVYNQDLSAYSVPCNAKAPYFAVVMGGISFPVDWRDMIQDDNTGAGGCVAGVSDGDPFAFYTLGDVFLKNVVALFDVGVSQLKFRSRGFY</sequence>
<dbReference type="AlphaFoldDB" id="A0A5N6KB24"/>
<dbReference type="Proteomes" id="UP000326757">
    <property type="component" value="Unassembled WGS sequence"/>
</dbReference>
<dbReference type="Pfam" id="PF00026">
    <property type="entry name" value="Asp"/>
    <property type="match status" value="1"/>
</dbReference>
<dbReference type="PANTHER" id="PTHR47966:SF47">
    <property type="entry name" value="ENDOPEPTIDASE, PUTATIVE (AFU_ORTHOLOGUE AFUA_3G01220)-RELATED"/>
    <property type="match status" value="1"/>
</dbReference>
<name>A0A5N6KB24_MONLA</name>
<organism evidence="3 4">
    <name type="scientific">Monilinia laxa</name>
    <name type="common">Brown rot fungus</name>
    <name type="synonym">Sclerotinia laxa</name>
    <dbReference type="NCBI Taxonomy" id="61186"/>
    <lineage>
        <taxon>Eukaryota</taxon>
        <taxon>Fungi</taxon>
        <taxon>Dikarya</taxon>
        <taxon>Ascomycota</taxon>
        <taxon>Pezizomycotina</taxon>
        <taxon>Leotiomycetes</taxon>
        <taxon>Helotiales</taxon>
        <taxon>Sclerotiniaceae</taxon>
        <taxon>Monilinia</taxon>
    </lineage>
</organism>